<dbReference type="InterPro" id="IPR036419">
    <property type="entry name" value="Ribosomal_S3_C_sf"/>
</dbReference>
<gene>
    <name evidence="8" type="primary">rpsC</name>
    <name evidence="11" type="ORF">A3D51_00735</name>
</gene>
<dbReference type="Pfam" id="PF07650">
    <property type="entry name" value="KH_2"/>
    <property type="match status" value="1"/>
</dbReference>
<keyword evidence="4 8" id="KW-0689">Ribosomal protein</keyword>
<name>A0A1G2S6H1_9BACT</name>
<reference evidence="11 12" key="1">
    <citation type="journal article" date="2016" name="Nat. Commun.">
        <title>Thousands of microbial genomes shed light on interconnected biogeochemical processes in an aquifer system.</title>
        <authorList>
            <person name="Anantharaman K."/>
            <person name="Brown C.T."/>
            <person name="Hug L.A."/>
            <person name="Sharon I."/>
            <person name="Castelle C.J."/>
            <person name="Probst A.J."/>
            <person name="Thomas B.C."/>
            <person name="Singh A."/>
            <person name="Wilkins M.J."/>
            <person name="Karaoz U."/>
            <person name="Brodie E.L."/>
            <person name="Williams K.H."/>
            <person name="Hubbard S.S."/>
            <person name="Banfield J.F."/>
        </authorList>
    </citation>
    <scope>NUCLEOTIDE SEQUENCE [LARGE SCALE GENOMIC DNA]</scope>
</reference>
<dbReference type="SMART" id="SM00322">
    <property type="entry name" value="KH"/>
    <property type="match status" value="1"/>
</dbReference>
<dbReference type="GO" id="GO:0022627">
    <property type="term" value="C:cytosolic small ribosomal subunit"/>
    <property type="evidence" value="ECO:0007669"/>
    <property type="project" value="TreeGrafter"/>
</dbReference>
<dbReference type="CDD" id="cd02412">
    <property type="entry name" value="KH-II_30S_S3"/>
    <property type="match status" value="1"/>
</dbReference>
<proteinExistence type="inferred from homology"/>
<dbReference type="SUPFAM" id="SSF54821">
    <property type="entry name" value="Ribosomal protein S3 C-terminal domain"/>
    <property type="match status" value="1"/>
</dbReference>
<dbReference type="InterPro" id="IPR005704">
    <property type="entry name" value="Ribosomal_uS3_bac-typ"/>
</dbReference>
<dbReference type="Gene3D" id="3.30.1140.32">
    <property type="entry name" value="Ribosomal protein S3, C-terminal domain"/>
    <property type="match status" value="1"/>
</dbReference>
<dbReference type="InterPro" id="IPR004087">
    <property type="entry name" value="KH_dom"/>
</dbReference>
<evidence type="ECO:0000256" key="7">
    <source>
        <dbReference type="ARBA" id="ARBA00035257"/>
    </source>
</evidence>
<dbReference type="Pfam" id="PF00189">
    <property type="entry name" value="Ribosomal_S3_C"/>
    <property type="match status" value="1"/>
</dbReference>
<dbReference type="PROSITE" id="PS00548">
    <property type="entry name" value="RIBOSOMAL_S3"/>
    <property type="match status" value="1"/>
</dbReference>
<dbReference type="InterPro" id="IPR015946">
    <property type="entry name" value="KH_dom-like_a/b"/>
</dbReference>
<keyword evidence="2 8" id="KW-0699">rRNA-binding</keyword>
<keyword evidence="5 8" id="KW-0687">Ribonucleoprotein</keyword>
<dbReference type="FunFam" id="3.30.300.20:FF:000001">
    <property type="entry name" value="30S ribosomal protein S3"/>
    <property type="match status" value="1"/>
</dbReference>
<evidence type="ECO:0000256" key="1">
    <source>
        <dbReference type="ARBA" id="ARBA00010761"/>
    </source>
</evidence>
<dbReference type="AlphaFoldDB" id="A0A1G2S6H1"/>
<evidence type="ECO:0000256" key="4">
    <source>
        <dbReference type="ARBA" id="ARBA00022980"/>
    </source>
</evidence>
<evidence type="ECO:0000256" key="9">
    <source>
        <dbReference type="RuleBase" id="RU003624"/>
    </source>
</evidence>
<evidence type="ECO:0000256" key="8">
    <source>
        <dbReference type="HAMAP-Rule" id="MF_01309"/>
    </source>
</evidence>
<protein>
    <recommendedName>
        <fullName evidence="7 8">Small ribosomal subunit protein uS3</fullName>
    </recommendedName>
</protein>
<dbReference type="GO" id="GO:0003729">
    <property type="term" value="F:mRNA binding"/>
    <property type="evidence" value="ECO:0007669"/>
    <property type="project" value="UniProtKB-UniRule"/>
</dbReference>
<dbReference type="InterPro" id="IPR001351">
    <property type="entry name" value="Ribosomal_uS3_C"/>
</dbReference>
<dbReference type="EMBL" id="MHUT01000018">
    <property type="protein sequence ID" value="OHA80587.1"/>
    <property type="molecule type" value="Genomic_DNA"/>
</dbReference>
<evidence type="ECO:0000313" key="12">
    <source>
        <dbReference type="Proteomes" id="UP000179118"/>
    </source>
</evidence>
<comment type="subunit">
    <text evidence="8">Part of the 30S ribosomal subunit. Forms a tight complex with proteins S10 and S14.</text>
</comment>
<evidence type="ECO:0000256" key="5">
    <source>
        <dbReference type="ARBA" id="ARBA00023274"/>
    </source>
</evidence>
<dbReference type="InterPro" id="IPR004044">
    <property type="entry name" value="KH_dom_type_2"/>
</dbReference>
<comment type="function">
    <text evidence="6 8">Binds the lower part of the 30S subunit head. Binds mRNA in the 70S ribosome, positioning it for translation.</text>
</comment>
<dbReference type="HAMAP" id="MF_01309_B">
    <property type="entry name" value="Ribosomal_uS3_B"/>
    <property type="match status" value="1"/>
</dbReference>
<comment type="caution">
    <text evidence="11">The sequence shown here is derived from an EMBL/GenBank/DDBJ whole genome shotgun (WGS) entry which is preliminary data.</text>
</comment>
<dbReference type="InterPro" id="IPR018280">
    <property type="entry name" value="Ribosomal_uS3_CS"/>
</dbReference>
<dbReference type="PANTHER" id="PTHR11760">
    <property type="entry name" value="30S/40S RIBOSOMAL PROTEIN S3"/>
    <property type="match status" value="1"/>
</dbReference>
<evidence type="ECO:0000259" key="10">
    <source>
        <dbReference type="PROSITE" id="PS50823"/>
    </source>
</evidence>
<accession>A0A1G2S6H1</accession>
<evidence type="ECO:0000256" key="3">
    <source>
        <dbReference type="ARBA" id="ARBA00022884"/>
    </source>
</evidence>
<evidence type="ECO:0000313" key="11">
    <source>
        <dbReference type="EMBL" id="OHA80587.1"/>
    </source>
</evidence>
<dbReference type="GO" id="GO:0003735">
    <property type="term" value="F:structural constituent of ribosome"/>
    <property type="evidence" value="ECO:0007669"/>
    <property type="project" value="InterPro"/>
</dbReference>
<dbReference type="NCBIfam" id="TIGR01009">
    <property type="entry name" value="rpsC_bact"/>
    <property type="match status" value="1"/>
</dbReference>
<evidence type="ECO:0000256" key="2">
    <source>
        <dbReference type="ARBA" id="ARBA00022730"/>
    </source>
</evidence>
<dbReference type="InterPro" id="IPR009019">
    <property type="entry name" value="KH_sf_prok-type"/>
</dbReference>
<comment type="similarity">
    <text evidence="1 8 9">Belongs to the universal ribosomal protein uS3 family.</text>
</comment>
<feature type="domain" description="KH type-2" evidence="10">
    <location>
        <begin position="39"/>
        <end position="114"/>
    </location>
</feature>
<evidence type="ECO:0000256" key="6">
    <source>
        <dbReference type="ARBA" id="ARBA00024998"/>
    </source>
</evidence>
<dbReference type="PANTHER" id="PTHR11760:SF19">
    <property type="entry name" value="SMALL RIBOSOMAL SUBUNIT PROTEIN US3C"/>
    <property type="match status" value="1"/>
</dbReference>
<keyword evidence="3 8" id="KW-0694">RNA-binding</keyword>
<dbReference type="SUPFAM" id="SSF54814">
    <property type="entry name" value="Prokaryotic type KH domain (KH-domain type II)"/>
    <property type="match status" value="1"/>
</dbReference>
<sequence>MTHIVHPYAHRLGIIRDWKSRWFGAKDDFKKFLKGDVLIRKFLDKRLRGSYIAGVEIERNAKTFRILIKTARPGMVIGRAGEGSVKLKNDILKEATRLKLDIPKDFKLDIEEVRSPEGNAAVVAEMVAEGLEKRLPFRMILKQTIEKVMANREVKGARIAISGRLGGAEMARYEQIRRGGIPLQTFRADIDFAKNTARLPYGAIGIKVWVYKGQIFADSKKKLVATETQTFQ</sequence>
<dbReference type="GO" id="GO:0006412">
    <property type="term" value="P:translation"/>
    <property type="evidence" value="ECO:0007669"/>
    <property type="project" value="UniProtKB-UniRule"/>
</dbReference>
<dbReference type="Gene3D" id="3.30.300.20">
    <property type="match status" value="1"/>
</dbReference>
<organism evidence="11 12">
    <name type="scientific">Candidatus Yonathbacteria bacterium RIFCSPHIGHO2_02_FULL_44_14</name>
    <dbReference type="NCBI Taxonomy" id="1802724"/>
    <lineage>
        <taxon>Bacteria</taxon>
        <taxon>Candidatus Yonathiibacteriota</taxon>
    </lineage>
</organism>
<dbReference type="PROSITE" id="PS50823">
    <property type="entry name" value="KH_TYPE_2"/>
    <property type="match status" value="1"/>
</dbReference>
<dbReference type="GO" id="GO:0019843">
    <property type="term" value="F:rRNA binding"/>
    <property type="evidence" value="ECO:0007669"/>
    <property type="project" value="UniProtKB-UniRule"/>
</dbReference>
<dbReference type="InterPro" id="IPR057258">
    <property type="entry name" value="Ribosomal_uS3"/>
</dbReference>
<dbReference type="Proteomes" id="UP000179118">
    <property type="component" value="Unassembled WGS sequence"/>
</dbReference>